<feature type="compositionally biased region" description="Low complexity" evidence="1">
    <location>
        <begin position="8"/>
        <end position="20"/>
    </location>
</feature>
<proteinExistence type="predicted"/>
<accession>A0ABP1NXG2</accession>
<comment type="caution">
    <text evidence="2">The sequence shown here is derived from an EMBL/GenBank/DDBJ whole genome shotgun (WGS) entry which is preliminary data.</text>
</comment>
<protein>
    <submittedName>
        <fullName evidence="2">Uncharacterized protein</fullName>
    </submittedName>
</protein>
<feature type="region of interest" description="Disordered" evidence="1">
    <location>
        <begin position="1"/>
        <end position="36"/>
    </location>
</feature>
<dbReference type="EMBL" id="CAXAJV020001294">
    <property type="protein sequence ID" value="CAL7945612.1"/>
    <property type="molecule type" value="Genomic_DNA"/>
</dbReference>
<evidence type="ECO:0000313" key="2">
    <source>
        <dbReference type="EMBL" id="CAL7945612.1"/>
    </source>
</evidence>
<evidence type="ECO:0000313" key="3">
    <source>
        <dbReference type="Proteomes" id="UP001642520"/>
    </source>
</evidence>
<reference evidence="2 3" key="1">
    <citation type="submission" date="2024-08" db="EMBL/GenBank/DDBJ databases">
        <authorList>
            <person name="Will J Nash"/>
            <person name="Angela Man"/>
            <person name="Seanna McTaggart"/>
            <person name="Kendall Baker"/>
            <person name="Tom Barker"/>
            <person name="Leah Catchpole"/>
            <person name="Alex Durrant"/>
            <person name="Karim Gharbi"/>
            <person name="Naomi Irish"/>
            <person name="Gemy Kaithakottil"/>
            <person name="Debby Ku"/>
            <person name="Aaliyah Providence"/>
            <person name="Felix Shaw"/>
            <person name="David Swarbreck"/>
            <person name="Chris Watkins"/>
            <person name="Ann M. McCartney"/>
            <person name="Giulio Formenti"/>
            <person name="Alice Mouton"/>
            <person name="Noel Vella"/>
            <person name="Bjorn M von Reumont"/>
            <person name="Adriana Vella"/>
            <person name="Wilfried Haerty"/>
        </authorList>
    </citation>
    <scope>NUCLEOTIDE SEQUENCE [LARGE SCALE GENOMIC DNA]</scope>
</reference>
<organism evidence="2 3">
    <name type="scientific">Xylocopa violacea</name>
    <name type="common">Violet carpenter bee</name>
    <name type="synonym">Apis violacea</name>
    <dbReference type="NCBI Taxonomy" id="135666"/>
    <lineage>
        <taxon>Eukaryota</taxon>
        <taxon>Metazoa</taxon>
        <taxon>Ecdysozoa</taxon>
        <taxon>Arthropoda</taxon>
        <taxon>Hexapoda</taxon>
        <taxon>Insecta</taxon>
        <taxon>Pterygota</taxon>
        <taxon>Neoptera</taxon>
        <taxon>Endopterygota</taxon>
        <taxon>Hymenoptera</taxon>
        <taxon>Apocrita</taxon>
        <taxon>Aculeata</taxon>
        <taxon>Apoidea</taxon>
        <taxon>Anthophila</taxon>
        <taxon>Apidae</taxon>
        <taxon>Xylocopa</taxon>
        <taxon>Xylocopa</taxon>
    </lineage>
</organism>
<sequence>MMELSQNTKTISSKQSISSKDTLHSKRRHSIAEEDTTESKRLCKDLELTNGLIDESGYDLLDESYNVACQVSHYRNHFPRHLIAFMYRLDLLLLCSLRKLIHENTYPSLSLSFEGSKIDKFNDIVIRSEKKIIHIKIENVDKYYIDNSIDYARLFTKEKQSFAINNYFDDFVEHVISKSDDFLNNIEYFIVYTNSRLDLTKENKLRKRRLKNFYPFKFENVNLEECSILKDFLFTNDYMQGRAFYNFSKENMTREELLKLLKFSSTMQKVLNEKEFPQGFETKIKEAFLDKLVFGVKQPNREELNSIVKTEIENNDKVKESYIALYEKMLCDLTTSKEHKKLANNIHGITYEFSLLTSFLHAMFLHRSMISINFEGSNQDASNDIVINYRGRVTYVKALNINNSIGYCQLFPFKQQEKKNGFSINKYFTFFMENLEKDIRYFIIYTNADLHITEEKELKRRHSKDFYPLKFNRIDIQKKRYKILRDCMYCINKNGLYQFSQEETTREKLFELLKLLPSLQKEKEEGRLSDEIEREIKEKFLNKIIFAINQPNILELNSIIREEIEKDNDILYNYEQLHEVALRWLESHEFGPITKGIMEELLEDIKNNRSSYRKIRKRNIDEEIKFAKSVVGREGTPAFRQFLEFLVEGEGKNNLEVMREKGINLSHMSSILSGAKANAIKAFKDLYNLWFDKEGNETQYLKTLEKEGIDLSSMSSILGGAGVNATIAFKDLYDLWFDKKGNRMQYLETLKKEGISDMSCVLCGARANAVTVFKNLYGLLFDKDGNKTQYLIILEKEGINLSNISTTLSGARVNAMKAFKDLCCFWFDTAGNKTRYLKTLEEEGINLSHMSSVLSGAKANAVKVFKNLFDLWFDEEGNKTQYLKSLEKEGINLLHIISILNGAATNADKTFKDLYDLWFDEEGNKKQYLITLKRENINILSVFNILHRAGSNAEKAFKELYDLWFDEEGNKNKYLKTLEKEGISLPNMSSILGGAGATAANAFKDLYHCWFDKQGNKRQCLVTLEREGVNLSDMCIILSQTGANAAKAFQDLYYLWFDEQKNKTQHLKHFIEIKDGRKSFTVNDLSSILSGTGTRAKIAFKNLHTACFNDEGEVTELLDDFYKADFKPSNLSCLLHKTGVRASSTLKRLHIICFNQKKEKTELLENFYTAGFRPYDLCNILSGAADSLEKFYNFCFIEETKIYLNHFLNEKESFTLRNICNILYGAGTNICSAFKDFHDVCFDVEGNRAQLLNDFYKTGFKPRDLSNVLSSSGNNASSILRNFHKFCFNKEEYLNHFLAETELFTPKILCKILHGVGLNIDSIFQQLHNFCFDNNGKKTKRLRNLMKNNQHEIYNILYEKVRETSSTSSNIVTKVR</sequence>
<keyword evidence="3" id="KW-1185">Reference proteome</keyword>
<evidence type="ECO:0000256" key="1">
    <source>
        <dbReference type="SAM" id="MobiDB-lite"/>
    </source>
</evidence>
<gene>
    <name evidence="2" type="ORF">XYLVIOL_LOCUS7315</name>
</gene>
<name>A0ABP1NXG2_XYLVO</name>
<dbReference type="Proteomes" id="UP001642520">
    <property type="component" value="Unassembled WGS sequence"/>
</dbReference>